<feature type="transmembrane region" description="Helical" evidence="7">
    <location>
        <begin position="47"/>
        <end position="64"/>
    </location>
</feature>
<name>A0ABN7SUX1_OIKDI</name>
<organism evidence="9 10">
    <name type="scientific">Oikopleura dioica</name>
    <name type="common">Tunicate</name>
    <dbReference type="NCBI Taxonomy" id="34765"/>
    <lineage>
        <taxon>Eukaryota</taxon>
        <taxon>Metazoa</taxon>
        <taxon>Chordata</taxon>
        <taxon>Tunicata</taxon>
        <taxon>Appendicularia</taxon>
        <taxon>Copelata</taxon>
        <taxon>Oikopleuridae</taxon>
        <taxon>Oikopleura</taxon>
    </lineage>
</organism>
<evidence type="ECO:0000256" key="1">
    <source>
        <dbReference type="ARBA" id="ARBA00004167"/>
    </source>
</evidence>
<keyword evidence="4" id="KW-0053">Apoptosis</keyword>
<evidence type="ECO:0000313" key="9">
    <source>
        <dbReference type="EMBL" id="CAG5108369.1"/>
    </source>
</evidence>
<dbReference type="CDD" id="cd06845">
    <property type="entry name" value="Bcl-2_like"/>
    <property type="match status" value="1"/>
</dbReference>
<dbReference type="InterPro" id="IPR036834">
    <property type="entry name" value="Bcl-2-like_sf"/>
</dbReference>
<comment type="similarity">
    <text evidence="2">Belongs to the Bcl-2 family.</text>
</comment>
<sequence>MGIEFENCYPSLFADISKQLRVDLADHKTITLVIQDFSENLFAAKKINWFVIISLICFAASVASDLAKNGHSELINTIPKTVVKEGMKANAISWIQARGGWSGIMEYIKNDEIERMKRKNKLSHIVEENCDEETESDNLNYQPYFEVMRGLDVIWQLPLKIRLCMLFIFIVLLFLIK</sequence>
<dbReference type="Gene3D" id="1.10.437.10">
    <property type="entry name" value="Blc2-like"/>
    <property type="match status" value="1"/>
</dbReference>
<dbReference type="PANTHER" id="PTHR11256">
    <property type="entry name" value="BCL-2 RELATED"/>
    <property type="match status" value="1"/>
</dbReference>
<dbReference type="InterPro" id="IPR026298">
    <property type="entry name" value="Bcl-2_fam"/>
</dbReference>
<reference evidence="9 10" key="1">
    <citation type="submission" date="2021-04" db="EMBL/GenBank/DDBJ databases">
        <authorList>
            <person name="Bliznina A."/>
        </authorList>
    </citation>
    <scope>NUCLEOTIDE SEQUENCE [LARGE SCALE GENOMIC DNA]</scope>
</reference>
<dbReference type="SMART" id="SM00337">
    <property type="entry name" value="BCL"/>
    <property type="match status" value="1"/>
</dbReference>
<evidence type="ECO:0000256" key="2">
    <source>
        <dbReference type="ARBA" id="ARBA00009458"/>
    </source>
</evidence>
<comment type="subcellular location">
    <subcellularLocation>
        <location evidence="1">Membrane</location>
        <topology evidence="1">Single-pass membrane protein</topology>
    </subcellularLocation>
</comment>
<dbReference type="InterPro" id="IPR046371">
    <property type="entry name" value="Bcl-2_BH1-3"/>
</dbReference>
<keyword evidence="5 7" id="KW-1133">Transmembrane helix</keyword>
<proteinExistence type="inferred from homology"/>
<dbReference type="PROSITE" id="PS50062">
    <property type="entry name" value="BCL2_FAMILY"/>
    <property type="match status" value="1"/>
</dbReference>
<protein>
    <submittedName>
        <fullName evidence="9">Oidioi.mRNA.OKI2018_I69.chr1.g3762.t1.cds</fullName>
    </submittedName>
</protein>
<keyword evidence="3 7" id="KW-0812">Transmembrane</keyword>
<dbReference type="InterPro" id="IPR002475">
    <property type="entry name" value="Bcl2-like"/>
</dbReference>
<gene>
    <name evidence="9" type="ORF">OKIOD_LOCUS12527</name>
</gene>
<keyword evidence="10" id="KW-1185">Reference proteome</keyword>
<dbReference type="Pfam" id="PF00452">
    <property type="entry name" value="Bcl-2"/>
    <property type="match status" value="1"/>
</dbReference>
<feature type="domain" description="Bcl-2 Bcl-2 homology region 1-3" evidence="8">
    <location>
        <begin position="1"/>
        <end position="101"/>
    </location>
</feature>
<dbReference type="PANTHER" id="PTHR11256:SF48">
    <property type="entry name" value="BCL-2-RELATED OVARIAN KILLER PROTEIN"/>
    <property type="match status" value="1"/>
</dbReference>
<evidence type="ECO:0000256" key="4">
    <source>
        <dbReference type="ARBA" id="ARBA00022703"/>
    </source>
</evidence>
<dbReference type="SUPFAM" id="SSF56854">
    <property type="entry name" value="Bcl-2 inhibitors of programmed cell death"/>
    <property type="match status" value="1"/>
</dbReference>
<accession>A0ABN7SUX1</accession>
<evidence type="ECO:0000313" key="10">
    <source>
        <dbReference type="Proteomes" id="UP001158576"/>
    </source>
</evidence>
<evidence type="ECO:0000256" key="3">
    <source>
        <dbReference type="ARBA" id="ARBA00022692"/>
    </source>
</evidence>
<dbReference type="EMBL" id="OU015566">
    <property type="protein sequence ID" value="CAG5108369.1"/>
    <property type="molecule type" value="Genomic_DNA"/>
</dbReference>
<evidence type="ECO:0000256" key="7">
    <source>
        <dbReference type="SAM" id="Phobius"/>
    </source>
</evidence>
<evidence type="ECO:0000259" key="8">
    <source>
        <dbReference type="SMART" id="SM00337"/>
    </source>
</evidence>
<dbReference type="Proteomes" id="UP001158576">
    <property type="component" value="Chromosome 1"/>
</dbReference>
<keyword evidence="6 7" id="KW-0472">Membrane</keyword>
<evidence type="ECO:0000256" key="6">
    <source>
        <dbReference type="ARBA" id="ARBA00023136"/>
    </source>
</evidence>
<feature type="transmembrane region" description="Helical" evidence="7">
    <location>
        <begin position="153"/>
        <end position="176"/>
    </location>
</feature>
<evidence type="ECO:0000256" key="5">
    <source>
        <dbReference type="ARBA" id="ARBA00022989"/>
    </source>
</evidence>